<dbReference type="STRING" id="348802.A0A0D2FKB4"/>
<dbReference type="OrthoDB" id="448448at2759"/>
<dbReference type="Proteomes" id="UP000054342">
    <property type="component" value="Unassembled WGS sequence"/>
</dbReference>
<reference evidence="3 4" key="1">
    <citation type="submission" date="2015-01" db="EMBL/GenBank/DDBJ databases">
        <title>The Genome Sequence of Exophiala xenobiotica CBS118157.</title>
        <authorList>
            <consortium name="The Broad Institute Genomics Platform"/>
            <person name="Cuomo C."/>
            <person name="de Hoog S."/>
            <person name="Gorbushina A."/>
            <person name="Stielow B."/>
            <person name="Teixiera M."/>
            <person name="Abouelleil A."/>
            <person name="Chapman S.B."/>
            <person name="Priest M."/>
            <person name="Young S.K."/>
            <person name="Wortman J."/>
            <person name="Nusbaum C."/>
            <person name="Birren B."/>
        </authorList>
    </citation>
    <scope>NUCLEOTIDE SEQUENCE [LARGE SCALE GENOMIC DNA]</scope>
    <source>
        <strain evidence="3 4">CBS 118157</strain>
    </source>
</reference>
<name>A0A0D2FKB4_9EURO</name>
<dbReference type="SUPFAM" id="SSF52540">
    <property type="entry name" value="P-loop containing nucleoside triphosphate hydrolases"/>
    <property type="match status" value="1"/>
</dbReference>
<dbReference type="EMBL" id="KN847317">
    <property type="protein sequence ID" value="KIW60574.1"/>
    <property type="molecule type" value="Genomic_DNA"/>
</dbReference>
<feature type="domain" description="Helicase C-terminal" evidence="2">
    <location>
        <begin position="95"/>
        <end position="167"/>
    </location>
</feature>
<dbReference type="Gene3D" id="3.40.50.300">
    <property type="entry name" value="P-loop containing nucleotide triphosphate hydrolases"/>
    <property type="match status" value="1"/>
</dbReference>
<evidence type="ECO:0000259" key="2">
    <source>
        <dbReference type="Pfam" id="PF00271"/>
    </source>
</evidence>
<organism evidence="3 4">
    <name type="scientific">Exophiala xenobiotica</name>
    <dbReference type="NCBI Taxonomy" id="348802"/>
    <lineage>
        <taxon>Eukaryota</taxon>
        <taxon>Fungi</taxon>
        <taxon>Dikarya</taxon>
        <taxon>Ascomycota</taxon>
        <taxon>Pezizomycotina</taxon>
        <taxon>Eurotiomycetes</taxon>
        <taxon>Chaetothyriomycetidae</taxon>
        <taxon>Chaetothyriales</taxon>
        <taxon>Herpotrichiellaceae</taxon>
        <taxon>Exophiala</taxon>
    </lineage>
</organism>
<dbReference type="AlphaFoldDB" id="A0A0D2FKB4"/>
<evidence type="ECO:0000313" key="3">
    <source>
        <dbReference type="EMBL" id="KIW60574.1"/>
    </source>
</evidence>
<proteinExistence type="predicted"/>
<dbReference type="InterPro" id="IPR027417">
    <property type="entry name" value="P-loop_NTPase"/>
</dbReference>
<dbReference type="InterPro" id="IPR001650">
    <property type="entry name" value="Helicase_C-like"/>
</dbReference>
<dbReference type="HOGENOM" id="CLU_1594564_0_0_1"/>
<gene>
    <name evidence="3" type="ORF">PV05_00781</name>
</gene>
<dbReference type="Pfam" id="PF00271">
    <property type="entry name" value="Helicase_C"/>
    <property type="match status" value="1"/>
</dbReference>
<dbReference type="PANTHER" id="PTHR45629">
    <property type="entry name" value="SNF2/RAD54 FAMILY MEMBER"/>
    <property type="match status" value="1"/>
</dbReference>
<feature type="compositionally biased region" description="Acidic residues" evidence="1">
    <location>
        <begin position="17"/>
        <end position="33"/>
    </location>
</feature>
<feature type="region of interest" description="Disordered" evidence="1">
    <location>
        <begin position="17"/>
        <end position="53"/>
    </location>
</feature>
<dbReference type="InterPro" id="IPR050496">
    <property type="entry name" value="SNF2_RAD54_helicase_repair"/>
</dbReference>
<keyword evidence="4" id="KW-1185">Reference proteome</keyword>
<evidence type="ECO:0000313" key="4">
    <source>
        <dbReference type="Proteomes" id="UP000054342"/>
    </source>
</evidence>
<sequence>MIQNEDDQLVELVALDEDNDSDAATADDDDPNDNVDGKHNADPSGHHRNPTTLGPLAAELREKLAPVFGKIGLGDARKPELSRRCMVLRSLVGQFIKAGEETLILSSRLYDLDYIELAGIDPRAKIYHIDGKVRVQDRTSLADKFNNEETPNVILLSMTAGGVGINL</sequence>
<evidence type="ECO:0000256" key="1">
    <source>
        <dbReference type="SAM" id="MobiDB-lite"/>
    </source>
</evidence>
<protein>
    <recommendedName>
        <fullName evidence="2">Helicase C-terminal domain-containing protein</fullName>
    </recommendedName>
</protein>
<dbReference type="PANTHER" id="PTHR45629:SF7">
    <property type="entry name" value="DNA EXCISION REPAIR PROTEIN ERCC-6-RELATED"/>
    <property type="match status" value="1"/>
</dbReference>
<dbReference type="GeneID" id="25322689"/>
<feature type="compositionally biased region" description="Basic and acidic residues" evidence="1">
    <location>
        <begin position="35"/>
        <end position="45"/>
    </location>
</feature>
<accession>A0A0D2FKB4</accession>
<dbReference type="RefSeq" id="XP_013321158.1">
    <property type="nucleotide sequence ID" value="XM_013465704.1"/>
</dbReference>